<dbReference type="PROSITE" id="PS50297">
    <property type="entry name" value="ANK_REP_REGION"/>
    <property type="match status" value="5"/>
</dbReference>
<feature type="repeat" description="ANK" evidence="3">
    <location>
        <begin position="5"/>
        <end position="38"/>
    </location>
</feature>
<feature type="repeat" description="ANK" evidence="3">
    <location>
        <begin position="233"/>
        <end position="265"/>
    </location>
</feature>
<evidence type="ECO:0000256" key="3">
    <source>
        <dbReference type="PROSITE-ProRule" id="PRU00023"/>
    </source>
</evidence>
<feature type="repeat" description="ANK" evidence="3">
    <location>
        <begin position="53"/>
        <end position="90"/>
    </location>
</feature>
<dbReference type="SMART" id="SM00248">
    <property type="entry name" value="ANK"/>
    <property type="match status" value="8"/>
</dbReference>
<gene>
    <name evidence="4" type="ORF">B0T24DRAFT_196198</name>
</gene>
<dbReference type="Pfam" id="PF00023">
    <property type="entry name" value="Ank"/>
    <property type="match status" value="2"/>
</dbReference>
<feature type="repeat" description="ANK" evidence="3">
    <location>
        <begin position="200"/>
        <end position="232"/>
    </location>
</feature>
<dbReference type="SUPFAM" id="SSF48403">
    <property type="entry name" value="Ankyrin repeat"/>
    <property type="match status" value="1"/>
</dbReference>
<dbReference type="Proteomes" id="UP001287356">
    <property type="component" value="Unassembled WGS sequence"/>
</dbReference>
<dbReference type="PANTHER" id="PTHR24198:SF165">
    <property type="entry name" value="ANKYRIN REPEAT-CONTAINING PROTEIN-RELATED"/>
    <property type="match status" value="1"/>
</dbReference>
<keyword evidence="5" id="KW-1185">Reference proteome</keyword>
<evidence type="ECO:0000313" key="4">
    <source>
        <dbReference type="EMBL" id="KAK3380487.1"/>
    </source>
</evidence>
<dbReference type="PROSITE" id="PS50088">
    <property type="entry name" value="ANK_REPEAT"/>
    <property type="match status" value="5"/>
</dbReference>
<sequence length="332" mass="35088">MATRRGLLPLHEAVQDPGMAGVVRLLLDAGADVDAAIGEGEGAEADAVRANRRGLTPLMLACDNARRGEGILEVIGLLLDRGADPNKVGGLQQNALLLAALAQSLEAVQLLAARGADIPAMMAAARRNDATVSPLAAAVVSGHAGLCRWMVEQGGCSVEERDSDGYTPLIHAAGYSRGDSAETVRVLVELGADIEARIHDGRRALHFAAFKNQPRCAVELLRLGADVEAEDDSGWTPLHFAARYHHTIVVCHLLASNAAVGKRVRGGPQPKNKDGVEFEIEDFTAADLAKIVRGGGETVQLLLEKGDTLSDETKDLVDDDLWEDTGNACCVM</sequence>
<dbReference type="Gene3D" id="1.25.40.20">
    <property type="entry name" value="Ankyrin repeat-containing domain"/>
    <property type="match status" value="2"/>
</dbReference>
<dbReference type="InterPro" id="IPR036770">
    <property type="entry name" value="Ankyrin_rpt-contain_sf"/>
</dbReference>
<keyword evidence="2 3" id="KW-0040">ANK repeat</keyword>
<proteinExistence type="predicted"/>
<protein>
    <submittedName>
        <fullName evidence="4">Ankyrin repeat-containing domain protein</fullName>
    </submittedName>
</protein>
<evidence type="ECO:0000256" key="1">
    <source>
        <dbReference type="ARBA" id="ARBA00022737"/>
    </source>
</evidence>
<dbReference type="EMBL" id="JAULSN010000002">
    <property type="protein sequence ID" value="KAK3380487.1"/>
    <property type="molecule type" value="Genomic_DNA"/>
</dbReference>
<keyword evidence="1" id="KW-0677">Repeat</keyword>
<accession>A0AAE0NFD5</accession>
<comment type="caution">
    <text evidence="4">The sequence shown here is derived from an EMBL/GenBank/DDBJ whole genome shotgun (WGS) entry which is preliminary data.</text>
</comment>
<organism evidence="4 5">
    <name type="scientific">Lasiosphaeria ovina</name>
    <dbReference type="NCBI Taxonomy" id="92902"/>
    <lineage>
        <taxon>Eukaryota</taxon>
        <taxon>Fungi</taxon>
        <taxon>Dikarya</taxon>
        <taxon>Ascomycota</taxon>
        <taxon>Pezizomycotina</taxon>
        <taxon>Sordariomycetes</taxon>
        <taxon>Sordariomycetidae</taxon>
        <taxon>Sordariales</taxon>
        <taxon>Lasiosphaeriaceae</taxon>
        <taxon>Lasiosphaeria</taxon>
    </lineage>
</organism>
<dbReference type="Pfam" id="PF12796">
    <property type="entry name" value="Ank_2"/>
    <property type="match status" value="2"/>
</dbReference>
<dbReference type="AlphaFoldDB" id="A0AAE0NFD5"/>
<reference evidence="4" key="2">
    <citation type="submission" date="2023-06" db="EMBL/GenBank/DDBJ databases">
        <authorList>
            <consortium name="Lawrence Berkeley National Laboratory"/>
            <person name="Haridas S."/>
            <person name="Hensen N."/>
            <person name="Bonometti L."/>
            <person name="Westerberg I."/>
            <person name="Brannstrom I.O."/>
            <person name="Guillou S."/>
            <person name="Cros-Aarteil S."/>
            <person name="Calhoun S."/>
            <person name="Kuo A."/>
            <person name="Mondo S."/>
            <person name="Pangilinan J."/>
            <person name="Riley R."/>
            <person name="Labutti K."/>
            <person name="Andreopoulos B."/>
            <person name="Lipzen A."/>
            <person name="Chen C."/>
            <person name="Yanf M."/>
            <person name="Daum C."/>
            <person name="Ng V."/>
            <person name="Clum A."/>
            <person name="Steindorff A."/>
            <person name="Ohm R."/>
            <person name="Martin F."/>
            <person name="Silar P."/>
            <person name="Natvig D."/>
            <person name="Lalanne C."/>
            <person name="Gautier V."/>
            <person name="Ament-Velasquez S.L."/>
            <person name="Kruys A."/>
            <person name="Hutchinson M.I."/>
            <person name="Powell A.J."/>
            <person name="Barry K."/>
            <person name="Miller A.N."/>
            <person name="Grigoriev I.V."/>
            <person name="Debuchy R."/>
            <person name="Gladieux P."/>
            <person name="Thoren M.H."/>
            <person name="Johannesson H."/>
        </authorList>
    </citation>
    <scope>NUCLEOTIDE SEQUENCE</scope>
    <source>
        <strain evidence="4">CBS 958.72</strain>
    </source>
</reference>
<name>A0AAE0NFD5_9PEZI</name>
<feature type="repeat" description="ANK" evidence="3">
    <location>
        <begin position="164"/>
        <end position="199"/>
    </location>
</feature>
<dbReference type="PANTHER" id="PTHR24198">
    <property type="entry name" value="ANKYRIN REPEAT AND PROTEIN KINASE DOMAIN-CONTAINING PROTEIN"/>
    <property type="match status" value="1"/>
</dbReference>
<evidence type="ECO:0000256" key="2">
    <source>
        <dbReference type="ARBA" id="ARBA00023043"/>
    </source>
</evidence>
<dbReference type="InterPro" id="IPR002110">
    <property type="entry name" value="Ankyrin_rpt"/>
</dbReference>
<reference evidence="4" key="1">
    <citation type="journal article" date="2023" name="Mol. Phylogenet. Evol.">
        <title>Genome-scale phylogeny and comparative genomics of the fungal order Sordariales.</title>
        <authorList>
            <person name="Hensen N."/>
            <person name="Bonometti L."/>
            <person name="Westerberg I."/>
            <person name="Brannstrom I.O."/>
            <person name="Guillou S."/>
            <person name="Cros-Aarteil S."/>
            <person name="Calhoun S."/>
            <person name="Haridas S."/>
            <person name="Kuo A."/>
            <person name="Mondo S."/>
            <person name="Pangilinan J."/>
            <person name="Riley R."/>
            <person name="LaButti K."/>
            <person name="Andreopoulos B."/>
            <person name="Lipzen A."/>
            <person name="Chen C."/>
            <person name="Yan M."/>
            <person name="Daum C."/>
            <person name="Ng V."/>
            <person name="Clum A."/>
            <person name="Steindorff A."/>
            <person name="Ohm R.A."/>
            <person name="Martin F."/>
            <person name="Silar P."/>
            <person name="Natvig D.O."/>
            <person name="Lalanne C."/>
            <person name="Gautier V."/>
            <person name="Ament-Velasquez S.L."/>
            <person name="Kruys A."/>
            <person name="Hutchinson M.I."/>
            <person name="Powell A.J."/>
            <person name="Barry K."/>
            <person name="Miller A.N."/>
            <person name="Grigoriev I.V."/>
            <person name="Debuchy R."/>
            <person name="Gladieux P."/>
            <person name="Hiltunen Thoren M."/>
            <person name="Johannesson H."/>
        </authorList>
    </citation>
    <scope>NUCLEOTIDE SEQUENCE</scope>
    <source>
        <strain evidence="4">CBS 958.72</strain>
    </source>
</reference>
<evidence type="ECO:0000313" key="5">
    <source>
        <dbReference type="Proteomes" id="UP001287356"/>
    </source>
</evidence>